<dbReference type="InterPro" id="IPR013549">
    <property type="entry name" value="DUF1731"/>
</dbReference>
<sequence>MDVVIIGATGLIGSALIFKLYRQHEITAVGRDVRVVRQQFPFCKSLALQDLGLEDLAACDVVINLAGENIGQGRWREARRAKIINSRISVTQQVVTLCRKLGQEAPRVFNASAIGVYGLQETTASISPQLTEESPLPSPPTDFLSEVAIDWENVLKLLDPEKVLQLRFAVVLASNGGALPKLALPFYFGCGGKIASGQQMVSWVALKDVVAAIVFLLERPLLWGAFNIVAPECVHQYQFAAVLADVLKRPNLMWTPGFLLQLVYGQMAKELILKGQYVVPKRLLDVGFQFQYGDLARALQDIYSE</sequence>
<proteinExistence type="inferred from homology"/>
<evidence type="ECO:0000313" key="3">
    <source>
        <dbReference type="Proteomes" id="UP000029558"/>
    </source>
</evidence>
<dbReference type="InterPro" id="IPR001509">
    <property type="entry name" value="Epimerase_deHydtase"/>
</dbReference>
<dbReference type="Gene3D" id="3.40.50.720">
    <property type="entry name" value="NAD(P)-binding Rossmann-like Domain"/>
    <property type="match status" value="1"/>
</dbReference>
<dbReference type="PANTHER" id="PTHR11092:SF0">
    <property type="entry name" value="EPIMERASE FAMILY PROTEIN SDR39U1"/>
    <property type="match status" value="1"/>
</dbReference>
<dbReference type="PANTHER" id="PTHR11092">
    <property type="entry name" value="SUGAR NUCLEOTIDE EPIMERASE RELATED"/>
    <property type="match status" value="1"/>
</dbReference>
<dbReference type="EMBL" id="CP012508">
    <property type="protein sequence ID" value="ALB22368.1"/>
    <property type="molecule type" value="Genomic_DNA"/>
</dbReference>
<dbReference type="Pfam" id="PF08338">
    <property type="entry name" value="DUF1731"/>
    <property type="match status" value="1"/>
</dbReference>
<dbReference type="InterPro" id="IPR036291">
    <property type="entry name" value="NAD(P)-bd_dom_sf"/>
</dbReference>
<evidence type="ECO:0000313" key="2">
    <source>
        <dbReference type="EMBL" id="ALB22368.1"/>
    </source>
</evidence>
<dbReference type="Pfam" id="PF01370">
    <property type="entry name" value="Epimerase"/>
    <property type="match status" value="1"/>
</dbReference>
<dbReference type="InterPro" id="IPR010099">
    <property type="entry name" value="SDR39U1"/>
</dbReference>
<dbReference type="RefSeq" id="WP_017376415.1">
    <property type="nucleotide sequence ID" value="NZ_CP012508.1"/>
</dbReference>
<dbReference type="SUPFAM" id="SSF51735">
    <property type="entry name" value="NAD(P)-binding Rossmann-fold domains"/>
    <property type="match status" value="1"/>
</dbReference>
<reference evidence="2 3" key="1">
    <citation type="journal article" date="2014" name="Genome Announc.">
        <title>Comparative Genome Analysis of Two Isolates of the Fish Pathogen Piscirickettsia salmonis from Different Hosts Reveals Major Differences in Virulence-Associated Secretion Systems.</title>
        <authorList>
            <person name="Bohle H."/>
            <person name="Henriquez P."/>
            <person name="Grothusen H."/>
            <person name="Navas E."/>
            <person name="Sandoval A."/>
            <person name="Bustamante F."/>
            <person name="Bustos P."/>
            <person name="Mancilla M."/>
        </authorList>
    </citation>
    <scope>NUCLEOTIDE SEQUENCE [LARGE SCALE GENOMIC DNA]</scope>
    <source>
        <strain evidence="3">B1-32597</strain>
    </source>
</reference>
<dbReference type="NCBIfam" id="TIGR01777">
    <property type="entry name" value="yfcH"/>
    <property type="match status" value="1"/>
</dbReference>
<dbReference type="Proteomes" id="UP000029558">
    <property type="component" value="Chromosome"/>
</dbReference>
<gene>
    <name evidence="2" type="ORF">KU39_1185</name>
</gene>
<evidence type="ECO:0000256" key="1">
    <source>
        <dbReference type="ARBA" id="ARBA00009353"/>
    </source>
</evidence>
<protein>
    <submittedName>
        <fullName evidence="2">NAD dependent epimerase/dehydratase family protein</fullName>
    </submittedName>
</protein>
<comment type="similarity">
    <text evidence="1">Belongs to the NAD(P)-dependent epimerase/dehydratase family. SDR39U1 subfamily.</text>
</comment>
<dbReference type="OrthoDB" id="9801773at2"/>
<name>A0A1L6TAQ1_PISSA</name>
<accession>A0A1L6TAQ1</accession>
<organism evidence="2 3">
    <name type="scientific">Piscirickettsia salmonis</name>
    <dbReference type="NCBI Taxonomy" id="1238"/>
    <lineage>
        <taxon>Bacteria</taxon>
        <taxon>Pseudomonadati</taxon>
        <taxon>Pseudomonadota</taxon>
        <taxon>Gammaproteobacteria</taxon>
        <taxon>Thiotrichales</taxon>
        <taxon>Piscirickettsiaceae</taxon>
        <taxon>Piscirickettsia</taxon>
    </lineage>
</organism>
<dbReference type="AlphaFoldDB" id="A0A1L6TAQ1"/>